<organism evidence="2 3">
    <name type="scientific">Gigaspora margarita</name>
    <dbReference type="NCBI Taxonomy" id="4874"/>
    <lineage>
        <taxon>Eukaryota</taxon>
        <taxon>Fungi</taxon>
        <taxon>Fungi incertae sedis</taxon>
        <taxon>Mucoromycota</taxon>
        <taxon>Glomeromycotina</taxon>
        <taxon>Glomeromycetes</taxon>
        <taxon>Diversisporales</taxon>
        <taxon>Gigasporaceae</taxon>
        <taxon>Gigaspora</taxon>
    </lineage>
</organism>
<dbReference type="Proteomes" id="UP000789901">
    <property type="component" value="Unassembled WGS sequence"/>
</dbReference>
<accession>A0ABN7XH11</accession>
<feature type="non-terminal residue" evidence="2">
    <location>
        <position position="61"/>
    </location>
</feature>
<protein>
    <submittedName>
        <fullName evidence="2">2662_t:CDS:1</fullName>
    </submittedName>
</protein>
<sequence length="61" mass="7472">ELEEELDMSEEETETETDESDSNEEYEDDNLADQLYLYWEFQKNERESAWYKKCLKEGHNI</sequence>
<evidence type="ECO:0000313" key="2">
    <source>
        <dbReference type="EMBL" id="CAG8853890.1"/>
    </source>
</evidence>
<evidence type="ECO:0000313" key="3">
    <source>
        <dbReference type="Proteomes" id="UP000789901"/>
    </source>
</evidence>
<keyword evidence="3" id="KW-1185">Reference proteome</keyword>
<feature type="non-terminal residue" evidence="2">
    <location>
        <position position="1"/>
    </location>
</feature>
<name>A0ABN7XH11_GIGMA</name>
<gene>
    <name evidence="2" type="ORF">GMARGA_LOCUS42711</name>
</gene>
<evidence type="ECO:0000256" key="1">
    <source>
        <dbReference type="SAM" id="MobiDB-lite"/>
    </source>
</evidence>
<proteinExistence type="predicted"/>
<reference evidence="2 3" key="1">
    <citation type="submission" date="2021-06" db="EMBL/GenBank/DDBJ databases">
        <authorList>
            <person name="Kallberg Y."/>
            <person name="Tangrot J."/>
            <person name="Rosling A."/>
        </authorList>
    </citation>
    <scope>NUCLEOTIDE SEQUENCE [LARGE SCALE GENOMIC DNA]</scope>
    <source>
        <strain evidence="2 3">120-4 pot B 10/14</strain>
    </source>
</reference>
<comment type="caution">
    <text evidence="2">The sequence shown here is derived from an EMBL/GenBank/DDBJ whole genome shotgun (WGS) entry which is preliminary data.</text>
</comment>
<feature type="region of interest" description="Disordered" evidence="1">
    <location>
        <begin position="1"/>
        <end position="29"/>
    </location>
</feature>
<dbReference type="EMBL" id="CAJVQB010130436">
    <property type="protein sequence ID" value="CAG8853890.1"/>
    <property type="molecule type" value="Genomic_DNA"/>
</dbReference>